<comment type="caution">
    <text evidence="2">The sequence shown here is derived from an EMBL/GenBank/DDBJ whole genome shotgun (WGS) entry which is preliminary data.</text>
</comment>
<gene>
    <name evidence="2" type="ORF">HMPREF0645_1553</name>
</gene>
<sequence>MQIDTTWLRKQFAQFNRQYFDSKLPTPRFYVGYSRTQLGSLSWKQGTLWNNRPYRSFTIRMSNYYDQSEHSFQSVLLHEMIHLAIAHSGIKDTSPHGVVFRKMMERFNNDGWDIHVMTRIENMDRSNLKPRNTYQLYLVLALQMDNGQRFLSSVNPRYAIKLNKEIPSIHEITHFSWYMSSDAWFASIPRVRSLRGIPVDSEFYNEKLRTMTPTEIPDLPPGTYYE</sequence>
<proteinExistence type="predicted"/>
<feature type="domain" description="SprT-like" evidence="1">
    <location>
        <begin position="9"/>
        <end position="110"/>
    </location>
</feature>
<keyword evidence="3" id="KW-1185">Reference proteome</keyword>
<evidence type="ECO:0000313" key="3">
    <source>
        <dbReference type="Proteomes" id="UP000003160"/>
    </source>
</evidence>
<reference evidence="2 3" key="1">
    <citation type="submission" date="2009-10" db="EMBL/GenBank/DDBJ databases">
        <authorList>
            <person name="Qin X."/>
            <person name="Bachman B."/>
            <person name="Battles P."/>
            <person name="Bell A."/>
            <person name="Bess C."/>
            <person name="Bickham C."/>
            <person name="Chaboub L."/>
            <person name="Chen D."/>
            <person name="Coyle M."/>
            <person name="Deiros D.R."/>
            <person name="Dinh H."/>
            <person name="Forbes L."/>
            <person name="Fowler G."/>
            <person name="Francisco L."/>
            <person name="Fu Q."/>
            <person name="Gubbala S."/>
            <person name="Hale W."/>
            <person name="Han Y."/>
            <person name="Hemphill L."/>
            <person name="Highlander S.K."/>
            <person name="Hirani K."/>
            <person name="Hogues M."/>
            <person name="Jackson L."/>
            <person name="Jakkamsetti A."/>
            <person name="Javaid M."/>
            <person name="Jiang H."/>
            <person name="Korchina V."/>
            <person name="Kovar C."/>
            <person name="Lara F."/>
            <person name="Lee S."/>
            <person name="Mata R."/>
            <person name="Mathew T."/>
            <person name="Moen C."/>
            <person name="Morales K."/>
            <person name="Munidasa M."/>
            <person name="Nazareth L."/>
            <person name="Ngo R."/>
            <person name="Nguyen L."/>
            <person name="Okwuonu G."/>
            <person name="Ongeri F."/>
            <person name="Patil S."/>
            <person name="Petrosino J."/>
            <person name="Pham C."/>
            <person name="Pham P."/>
            <person name="Pu L.-L."/>
            <person name="Puazo M."/>
            <person name="Raj R."/>
            <person name="Reid J."/>
            <person name="Rouhana J."/>
            <person name="Saada N."/>
            <person name="Shang Y."/>
            <person name="Simmons D."/>
            <person name="Thornton R."/>
            <person name="Warren J."/>
            <person name="Weissenberger G."/>
            <person name="Zhang J."/>
            <person name="Zhang L."/>
            <person name="Zhou C."/>
            <person name="Zhu D."/>
            <person name="Muzny D."/>
            <person name="Worley K."/>
            <person name="Gibbs R."/>
        </authorList>
    </citation>
    <scope>NUCLEOTIDE SEQUENCE [LARGE SCALE GENOMIC DNA]</scope>
    <source>
        <strain evidence="2 3">DSM 17361</strain>
    </source>
</reference>
<dbReference type="Pfam" id="PF10263">
    <property type="entry name" value="SprT-like"/>
    <property type="match status" value="1"/>
</dbReference>
<accession>D1PX68</accession>
<dbReference type="RefSeq" id="WP_007173656.1">
    <property type="nucleotide sequence ID" value="NZ_GG704781.1"/>
</dbReference>
<organism evidence="2 3">
    <name type="scientific">Hallella bergensis DSM 17361</name>
    <dbReference type="NCBI Taxonomy" id="585502"/>
    <lineage>
        <taxon>Bacteria</taxon>
        <taxon>Pseudomonadati</taxon>
        <taxon>Bacteroidota</taxon>
        <taxon>Bacteroidia</taxon>
        <taxon>Bacteroidales</taxon>
        <taxon>Prevotellaceae</taxon>
        <taxon>Hallella</taxon>
    </lineage>
</organism>
<dbReference type="AlphaFoldDB" id="D1PX68"/>
<dbReference type="InterPro" id="IPR006640">
    <property type="entry name" value="SprT-like_domain"/>
</dbReference>
<evidence type="ECO:0000313" key="2">
    <source>
        <dbReference type="EMBL" id="EFA44028.1"/>
    </source>
</evidence>
<protein>
    <recommendedName>
        <fullName evidence="1">SprT-like domain-containing protein</fullName>
    </recommendedName>
</protein>
<dbReference type="EMBL" id="ACKS01000067">
    <property type="protein sequence ID" value="EFA44028.1"/>
    <property type="molecule type" value="Genomic_DNA"/>
</dbReference>
<dbReference type="HOGENOM" id="CLU_1282263_0_0_10"/>
<dbReference type="Proteomes" id="UP000003160">
    <property type="component" value="Unassembled WGS sequence"/>
</dbReference>
<evidence type="ECO:0000259" key="1">
    <source>
        <dbReference type="Pfam" id="PF10263"/>
    </source>
</evidence>
<dbReference type="eggNOG" id="ENOG5033ZAH">
    <property type="taxonomic scope" value="Bacteria"/>
</dbReference>
<dbReference type="GO" id="GO:0006950">
    <property type="term" value="P:response to stress"/>
    <property type="evidence" value="ECO:0007669"/>
    <property type="project" value="UniProtKB-ARBA"/>
</dbReference>
<name>D1PX68_9BACT</name>